<dbReference type="InterPro" id="IPR001283">
    <property type="entry name" value="CRISP-related"/>
</dbReference>
<dbReference type="OrthoDB" id="337038at2759"/>
<feature type="chain" id="PRO_5021949446" evidence="2">
    <location>
        <begin position="17"/>
        <end position="308"/>
    </location>
</feature>
<proteinExistence type="predicted"/>
<sequence length="308" mass="33086">MKSSLALLATAATVSATHTVVEWVTDTVTVTVTVDGVPTEFVQNSQPTKPAEIPIPETLTSSVVPSPPSPPPANSAVVQEPETIITTTQAAPPTPTPEPEPQTVVQTETQTPEPQPVSTTQPQQSSQPETETLAPSGSYQDTAIKYHNAYREDHSAGGLEWDATLAQYAANTAQSCKMEHDMKQGKDDGRKYGQNLATYGSDKLGSIEKEIGRAVAEGWYSEVKNYNFYGMADPPANAPLQDYGHFSQLVWKGSQKVGCATQRCKPGTLYGGFDSYLTVCNYDPPGNYQGQYGNNVGRPLGLNIKLST</sequence>
<dbReference type="SUPFAM" id="SSF55797">
    <property type="entry name" value="PR-1-like"/>
    <property type="match status" value="1"/>
</dbReference>
<dbReference type="GO" id="GO:0005576">
    <property type="term" value="C:extracellular region"/>
    <property type="evidence" value="ECO:0007669"/>
    <property type="project" value="InterPro"/>
</dbReference>
<dbReference type="PRINTS" id="PR00838">
    <property type="entry name" value="V5ALLERGEN"/>
</dbReference>
<reference evidence="4 5" key="1">
    <citation type="journal article" date="2019" name="Appl. Microbiol. Biotechnol.">
        <title>Genome sequence of Isaria javanica and comparative genome analysis insights into family S53 peptidase evolution in fungal entomopathogens.</title>
        <authorList>
            <person name="Lin R."/>
            <person name="Zhang X."/>
            <person name="Xin B."/>
            <person name="Zou M."/>
            <person name="Gao Y."/>
            <person name="Qin F."/>
            <person name="Hu Q."/>
            <person name="Xie B."/>
            <person name="Cheng X."/>
        </authorList>
    </citation>
    <scope>NUCLEOTIDE SEQUENCE [LARGE SCALE GENOMIC DNA]</scope>
    <source>
        <strain evidence="4 5">IJ1G</strain>
    </source>
</reference>
<dbReference type="EMBL" id="SPUK01000001">
    <property type="protein sequence ID" value="TQW00623.1"/>
    <property type="molecule type" value="Genomic_DNA"/>
</dbReference>
<dbReference type="InterPro" id="IPR002413">
    <property type="entry name" value="V5_allergen-like"/>
</dbReference>
<evidence type="ECO:0000313" key="4">
    <source>
        <dbReference type="EMBL" id="TQW00623.1"/>
    </source>
</evidence>
<dbReference type="Pfam" id="PF00188">
    <property type="entry name" value="CAP"/>
    <property type="match status" value="1"/>
</dbReference>
<dbReference type="SMART" id="SM00198">
    <property type="entry name" value="SCP"/>
    <property type="match status" value="1"/>
</dbReference>
<dbReference type="InterPro" id="IPR018244">
    <property type="entry name" value="Allrgn_V5/Tpx1_CS"/>
</dbReference>
<keyword evidence="2" id="KW-0732">Signal</keyword>
<name>A0A545VFX7_9HYPO</name>
<comment type="caution">
    <text evidence="4">The sequence shown here is derived from an EMBL/GenBank/DDBJ whole genome shotgun (WGS) entry which is preliminary data.</text>
</comment>
<dbReference type="Gene3D" id="3.40.33.10">
    <property type="entry name" value="CAP"/>
    <property type="match status" value="1"/>
</dbReference>
<dbReference type="AlphaFoldDB" id="A0A545VFX7"/>
<feature type="compositionally biased region" description="Low complexity" evidence="1">
    <location>
        <begin position="101"/>
        <end position="132"/>
    </location>
</feature>
<feature type="compositionally biased region" description="Low complexity" evidence="1">
    <location>
        <begin position="74"/>
        <end position="91"/>
    </location>
</feature>
<dbReference type="InterPro" id="IPR035940">
    <property type="entry name" value="CAP_sf"/>
</dbReference>
<feature type="signal peptide" evidence="2">
    <location>
        <begin position="1"/>
        <end position="16"/>
    </location>
</feature>
<dbReference type="PROSITE" id="PS01009">
    <property type="entry name" value="CRISP_1"/>
    <property type="match status" value="1"/>
</dbReference>
<gene>
    <name evidence="4" type="ORF">IF1G_00554</name>
</gene>
<feature type="region of interest" description="Disordered" evidence="1">
    <location>
        <begin position="58"/>
        <end position="137"/>
    </location>
</feature>
<dbReference type="CDD" id="cd05380">
    <property type="entry name" value="CAP_euk"/>
    <property type="match status" value="1"/>
</dbReference>
<organism evidence="4 5">
    <name type="scientific">Cordyceps javanica</name>
    <dbReference type="NCBI Taxonomy" id="43265"/>
    <lineage>
        <taxon>Eukaryota</taxon>
        <taxon>Fungi</taxon>
        <taxon>Dikarya</taxon>
        <taxon>Ascomycota</taxon>
        <taxon>Pezizomycotina</taxon>
        <taxon>Sordariomycetes</taxon>
        <taxon>Hypocreomycetidae</taxon>
        <taxon>Hypocreales</taxon>
        <taxon>Cordycipitaceae</taxon>
        <taxon>Cordyceps</taxon>
    </lineage>
</organism>
<accession>A0A545VFX7</accession>
<dbReference type="PRINTS" id="PR00837">
    <property type="entry name" value="V5TPXLIKE"/>
</dbReference>
<dbReference type="InterPro" id="IPR014044">
    <property type="entry name" value="CAP_dom"/>
</dbReference>
<evidence type="ECO:0000313" key="5">
    <source>
        <dbReference type="Proteomes" id="UP000315783"/>
    </source>
</evidence>
<dbReference type="STRING" id="43265.A0A545VFX7"/>
<protein>
    <submittedName>
        <fullName evidence="4">SCP-like extracellular protein</fullName>
    </submittedName>
</protein>
<feature type="domain" description="SCP" evidence="3">
    <location>
        <begin position="138"/>
        <end position="290"/>
    </location>
</feature>
<evidence type="ECO:0000259" key="3">
    <source>
        <dbReference type="SMART" id="SM00198"/>
    </source>
</evidence>
<dbReference type="Proteomes" id="UP000315783">
    <property type="component" value="Unassembled WGS sequence"/>
</dbReference>
<keyword evidence="5" id="KW-1185">Reference proteome</keyword>
<evidence type="ECO:0000256" key="1">
    <source>
        <dbReference type="SAM" id="MobiDB-lite"/>
    </source>
</evidence>
<dbReference type="PANTHER" id="PTHR10334">
    <property type="entry name" value="CYSTEINE-RICH SECRETORY PROTEIN-RELATED"/>
    <property type="match status" value="1"/>
</dbReference>
<evidence type="ECO:0000256" key="2">
    <source>
        <dbReference type="SAM" id="SignalP"/>
    </source>
</evidence>